<feature type="region of interest" description="Disordered" evidence="1">
    <location>
        <begin position="68"/>
        <end position="124"/>
    </location>
</feature>
<organism evidence="3 4">
    <name type="scientific">Dioszegia hungarica</name>
    <dbReference type="NCBI Taxonomy" id="4972"/>
    <lineage>
        <taxon>Eukaryota</taxon>
        <taxon>Fungi</taxon>
        <taxon>Dikarya</taxon>
        <taxon>Basidiomycota</taxon>
        <taxon>Agaricomycotina</taxon>
        <taxon>Tremellomycetes</taxon>
        <taxon>Tremellales</taxon>
        <taxon>Bulleribasidiaceae</taxon>
        <taxon>Dioszegia</taxon>
    </lineage>
</organism>
<protein>
    <submittedName>
        <fullName evidence="3">Uncharacterized protein</fullName>
    </submittedName>
</protein>
<dbReference type="Proteomes" id="UP001164286">
    <property type="component" value="Unassembled WGS sequence"/>
</dbReference>
<keyword evidence="2" id="KW-1133">Transmembrane helix</keyword>
<dbReference type="RefSeq" id="XP_052946379.1">
    <property type="nucleotide sequence ID" value="XM_053093344.1"/>
</dbReference>
<evidence type="ECO:0000313" key="4">
    <source>
        <dbReference type="Proteomes" id="UP001164286"/>
    </source>
</evidence>
<keyword evidence="2" id="KW-0472">Membrane</keyword>
<feature type="transmembrane region" description="Helical" evidence="2">
    <location>
        <begin position="37"/>
        <end position="59"/>
    </location>
</feature>
<evidence type="ECO:0000256" key="2">
    <source>
        <dbReference type="SAM" id="Phobius"/>
    </source>
</evidence>
<proteinExistence type="predicted"/>
<accession>A0AA38H8S3</accession>
<name>A0AA38H8S3_9TREE</name>
<keyword evidence="4" id="KW-1185">Reference proteome</keyword>
<dbReference type="AlphaFoldDB" id="A0AA38H8S3"/>
<sequence>MPIFKRASCAYREGEMNGPTYDGKGQLCGGLSKEDKMYIAIAGAFCGAVILGLGITYLVRRRRQRRSHASDAQSMSEAHHTPLLGGWGSQHLRRNNGPSHLDMSPINSPTVPSPPSPGLSFSSTSSETFHFPILSADGHLLPPAPASAARSPHLVSPVLSERPLPSPPMESSAFISRPKSVGYTPVVGLWPGQGFDDAELDIGQANMLNIRQPGGRLSPIIGSPASMATTHFSGLGYAQAQTATIHHAHSYSYDERGHLVRDYQ</sequence>
<comment type="caution">
    <text evidence="3">The sequence shown here is derived from an EMBL/GenBank/DDBJ whole genome shotgun (WGS) entry which is preliminary data.</text>
</comment>
<reference evidence="3" key="1">
    <citation type="journal article" date="2022" name="G3 (Bethesda)">
        <title>High quality genome of the basidiomycete yeast Dioszegia hungarica PDD-24b-2 isolated from cloud water.</title>
        <authorList>
            <person name="Jarrige D."/>
            <person name="Haridas S."/>
            <person name="Bleykasten-Grosshans C."/>
            <person name="Joly M."/>
            <person name="Nadalig T."/>
            <person name="Sancelme M."/>
            <person name="Vuilleumier S."/>
            <person name="Grigoriev I.V."/>
            <person name="Amato P."/>
            <person name="Bringel F."/>
        </authorList>
    </citation>
    <scope>NUCLEOTIDE SEQUENCE</scope>
    <source>
        <strain evidence="3">PDD-24b-2</strain>
    </source>
</reference>
<dbReference type="GeneID" id="77732549"/>
<keyword evidence="2" id="KW-0812">Transmembrane</keyword>
<dbReference type="EMBL" id="JAKWFO010000005">
    <property type="protein sequence ID" value="KAI9636602.1"/>
    <property type="molecule type" value="Genomic_DNA"/>
</dbReference>
<evidence type="ECO:0000313" key="3">
    <source>
        <dbReference type="EMBL" id="KAI9636602.1"/>
    </source>
</evidence>
<evidence type="ECO:0000256" key="1">
    <source>
        <dbReference type="SAM" id="MobiDB-lite"/>
    </source>
</evidence>
<gene>
    <name evidence="3" type="ORF">MKK02DRAFT_45307</name>
</gene>